<evidence type="ECO:0000256" key="8">
    <source>
        <dbReference type="PROSITE-ProRule" id="PRU00221"/>
    </source>
</evidence>
<dbReference type="InterPro" id="IPR015943">
    <property type="entry name" value="WD40/YVTN_repeat-like_dom_sf"/>
</dbReference>
<accession>A0A7X3LYF6</accession>
<protein>
    <submittedName>
        <fullName evidence="12">Cytochrome C</fullName>
    </submittedName>
</protein>
<evidence type="ECO:0000256" key="4">
    <source>
        <dbReference type="ARBA" id="ARBA00022723"/>
    </source>
</evidence>
<feature type="compositionally biased region" description="Basic and acidic residues" evidence="10">
    <location>
        <begin position="431"/>
        <end position="440"/>
    </location>
</feature>
<feature type="region of interest" description="Disordered" evidence="10">
    <location>
        <begin position="421"/>
        <end position="440"/>
    </location>
</feature>
<keyword evidence="3 9" id="KW-0349">Heme</keyword>
<dbReference type="PANTHER" id="PTHR19879">
    <property type="entry name" value="TRANSCRIPTION INITIATION FACTOR TFIID"/>
    <property type="match status" value="1"/>
</dbReference>
<dbReference type="Pfam" id="PF00400">
    <property type="entry name" value="WD40"/>
    <property type="match status" value="4"/>
</dbReference>
<keyword evidence="13" id="KW-1185">Reference proteome</keyword>
<dbReference type="SUPFAM" id="SSF50978">
    <property type="entry name" value="WD40 repeat-like"/>
    <property type="match status" value="1"/>
</dbReference>
<proteinExistence type="predicted"/>
<evidence type="ECO:0000313" key="13">
    <source>
        <dbReference type="Proteomes" id="UP000433101"/>
    </source>
</evidence>
<feature type="repeat" description="WD" evidence="8">
    <location>
        <begin position="55"/>
        <end position="95"/>
    </location>
</feature>
<name>A0A7X3LYF6_9HYPH</name>
<dbReference type="EMBL" id="WUMV01000010">
    <property type="protein sequence ID" value="MXN67385.1"/>
    <property type="molecule type" value="Genomic_DNA"/>
</dbReference>
<dbReference type="PROSITE" id="PS50082">
    <property type="entry name" value="WD_REPEATS_2"/>
    <property type="match status" value="3"/>
</dbReference>
<keyword evidence="6" id="KW-0249">Electron transport</keyword>
<evidence type="ECO:0000256" key="7">
    <source>
        <dbReference type="ARBA" id="ARBA00023004"/>
    </source>
</evidence>
<keyword evidence="7 9" id="KW-0408">Iron</keyword>
<dbReference type="PANTHER" id="PTHR19879:SF9">
    <property type="entry name" value="TRANSCRIPTION INITIATION FACTOR TFIID SUBUNIT 5"/>
    <property type="match status" value="1"/>
</dbReference>
<reference evidence="12 13" key="1">
    <citation type="submission" date="2019-12" db="EMBL/GenBank/DDBJ databases">
        <authorList>
            <person name="Li M."/>
        </authorList>
    </citation>
    <scope>NUCLEOTIDE SEQUENCE [LARGE SCALE GENOMIC DNA]</scope>
    <source>
        <strain evidence="12 13">GBMRC 2046</strain>
    </source>
</reference>
<dbReference type="GO" id="GO:0046872">
    <property type="term" value="F:metal ion binding"/>
    <property type="evidence" value="ECO:0007669"/>
    <property type="project" value="UniProtKB-KW"/>
</dbReference>
<evidence type="ECO:0000256" key="2">
    <source>
        <dbReference type="ARBA" id="ARBA00022574"/>
    </source>
</evidence>
<dbReference type="InterPro" id="IPR036322">
    <property type="entry name" value="WD40_repeat_dom_sf"/>
</dbReference>
<feature type="repeat" description="WD" evidence="8">
    <location>
        <begin position="140"/>
        <end position="181"/>
    </location>
</feature>
<evidence type="ECO:0000256" key="3">
    <source>
        <dbReference type="ARBA" id="ARBA00022617"/>
    </source>
</evidence>
<evidence type="ECO:0000313" key="12">
    <source>
        <dbReference type="EMBL" id="MXN67385.1"/>
    </source>
</evidence>
<comment type="caution">
    <text evidence="12">The sequence shown here is derived from an EMBL/GenBank/DDBJ whole genome shotgun (WGS) entry which is preliminary data.</text>
</comment>
<dbReference type="GO" id="GO:0009055">
    <property type="term" value="F:electron transfer activity"/>
    <property type="evidence" value="ECO:0007669"/>
    <property type="project" value="InterPro"/>
</dbReference>
<dbReference type="InterPro" id="IPR036909">
    <property type="entry name" value="Cyt_c-like_dom_sf"/>
</dbReference>
<dbReference type="PROSITE" id="PS51007">
    <property type="entry name" value="CYTC"/>
    <property type="match status" value="1"/>
</dbReference>
<keyword evidence="5" id="KW-0677">Repeat</keyword>
<dbReference type="PROSITE" id="PS00678">
    <property type="entry name" value="WD_REPEATS_1"/>
    <property type="match status" value="1"/>
</dbReference>
<keyword evidence="4 9" id="KW-0479">Metal-binding</keyword>
<dbReference type="InterPro" id="IPR001680">
    <property type="entry name" value="WD40_rpt"/>
</dbReference>
<dbReference type="InterPro" id="IPR019775">
    <property type="entry name" value="WD40_repeat_CS"/>
</dbReference>
<dbReference type="PRINTS" id="PR00604">
    <property type="entry name" value="CYTCHRMECIAB"/>
</dbReference>
<evidence type="ECO:0000256" key="6">
    <source>
        <dbReference type="ARBA" id="ARBA00022982"/>
    </source>
</evidence>
<feature type="domain" description="Cytochrome c" evidence="11">
    <location>
        <begin position="320"/>
        <end position="422"/>
    </location>
</feature>
<evidence type="ECO:0000259" key="11">
    <source>
        <dbReference type="PROSITE" id="PS51007"/>
    </source>
</evidence>
<evidence type="ECO:0000256" key="5">
    <source>
        <dbReference type="ARBA" id="ARBA00022737"/>
    </source>
</evidence>
<dbReference type="InterPro" id="IPR002327">
    <property type="entry name" value="Cyt_c_1A/1B"/>
</dbReference>
<dbReference type="Gene3D" id="2.130.10.10">
    <property type="entry name" value="YVTN repeat-like/Quinoprotein amine dehydrogenase"/>
    <property type="match status" value="2"/>
</dbReference>
<evidence type="ECO:0000256" key="9">
    <source>
        <dbReference type="PROSITE-ProRule" id="PRU00433"/>
    </source>
</evidence>
<dbReference type="AlphaFoldDB" id="A0A7X3LYF6"/>
<sequence length="440" mass="47514">MASAEEWPARFEGHGGPVKSVAISSDGRSVLSASFDYAAILWSIEGGEAKIVHRLIGHEAAVNDAHFANGTFAVSVSDDGSIALWDLETGEMASRIDEGGDKMLSVAVNEDGSRALAASWDRNAYLYAIEEGKLTRLAKLGGHRGNVNSVDFLPDGTGILTASYDGGIRLFDATSGELEREIYAHGWGVNVIKAMPDGKTVLFGATDGAVGLVSIETGEEVKVLPPHERPVLSLALSTDGTKAASGGGDGKIRFMSTLDWALEEEFENPYGPVWGMAITPDNTTVLYAGLDDHVNAWQVSPRKPFEPIDNDFPRRFQVSDTDDPGELQFARKCSVCHTLKPDDANRAGPTLYKLFGRKAGSLPGYPYSDALKRADFTWTEETVSNLFDHGPDVVTPGSKMPIQRLKDHKTRDALVAFLKRATDPAAQSEEDVTKQKEGEK</sequence>
<evidence type="ECO:0000256" key="10">
    <source>
        <dbReference type="SAM" id="MobiDB-lite"/>
    </source>
</evidence>
<keyword evidence="2 8" id="KW-0853">WD repeat</keyword>
<feature type="repeat" description="WD" evidence="8">
    <location>
        <begin position="11"/>
        <end position="52"/>
    </location>
</feature>
<gene>
    <name evidence="12" type="ORF">GR183_20960</name>
</gene>
<dbReference type="Proteomes" id="UP000433101">
    <property type="component" value="Unassembled WGS sequence"/>
</dbReference>
<dbReference type="GO" id="GO:0020037">
    <property type="term" value="F:heme binding"/>
    <property type="evidence" value="ECO:0007669"/>
    <property type="project" value="InterPro"/>
</dbReference>
<dbReference type="CDD" id="cd00200">
    <property type="entry name" value="WD40"/>
    <property type="match status" value="1"/>
</dbReference>
<dbReference type="InterPro" id="IPR009056">
    <property type="entry name" value="Cyt_c-like_dom"/>
</dbReference>
<keyword evidence="1" id="KW-0813">Transport</keyword>
<dbReference type="SUPFAM" id="SSF46626">
    <property type="entry name" value="Cytochrome c"/>
    <property type="match status" value="1"/>
</dbReference>
<dbReference type="Gene3D" id="1.10.760.10">
    <property type="entry name" value="Cytochrome c-like domain"/>
    <property type="match status" value="1"/>
</dbReference>
<organism evidence="12 13">
    <name type="scientific">Stappia sediminis</name>
    <dbReference type="NCBI Taxonomy" id="2692190"/>
    <lineage>
        <taxon>Bacteria</taxon>
        <taxon>Pseudomonadati</taxon>
        <taxon>Pseudomonadota</taxon>
        <taxon>Alphaproteobacteria</taxon>
        <taxon>Hyphomicrobiales</taxon>
        <taxon>Stappiaceae</taxon>
        <taxon>Stappia</taxon>
    </lineage>
</organism>
<evidence type="ECO:0000256" key="1">
    <source>
        <dbReference type="ARBA" id="ARBA00022448"/>
    </source>
</evidence>
<dbReference type="PROSITE" id="PS50294">
    <property type="entry name" value="WD_REPEATS_REGION"/>
    <property type="match status" value="3"/>
</dbReference>
<dbReference type="SMART" id="SM00320">
    <property type="entry name" value="WD40"/>
    <property type="match status" value="7"/>
</dbReference>